<dbReference type="PANTHER" id="PTHR45816:SF3">
    <property type="entry name" value="INOSITOL 1,4,5-TRISPHOSPHATE RECEPTOR"/>
    <property type="match status" value="1"/>
</dbReference>
<reference evidence="1 2" key="1">
    <citation type="submission" date="2024-05" db="EMBL/GenBank/DDBJ databases">
        <title>Genome sequencing and assembly of Indian major carp, Cirrhinus mrigala (Hamilton, 1822).</title>
        <authorList>
            <person name="Mohindra V."/>
            <person name="Chowdhury L.M."/>
            <person name="Lal K."/>
            <person name="Jena J.K."/>
        </authorList>
    </citation>
    <scope>NUCLEOTIDE SEQUENCE [LARGE SCALE GENOMIC DNA]</scope>
    <source>
        <strain evidence="1">CM1030</strain>
        <tissue evidence="1">Blood</tissue>
    </source>
</reference>
<dbReference type="EMBL" id="JAMKFB020000018">
    <property type="protein sequence ID" value="KAL0167893.1"/>
    <property type="molecule type" value="Genomic_DNA"/>
</dbReference>
<keyword evidence="2" id="KW-1185">Reference proteome</keyword>
<feature type="non-terminal residue" evidence="1">
    <location>
        <position position="57"/>
    </location>
</feature>
<comment type="caution">
    <text evidence="1">The sequence shown here is derived from an EMBL/GenBank/DDBJ whole genome shotgun (WGS) entry which is preliminary data.</text>
</comment>
<organism evidence="1 2">
    <name type="scientific">Cirrhinus mrigala</name>
    <name type="common">Mrigala</name>
    <dbReference type="NCBI Taxonomy" id="683832"/>
    <lineage>
        <taxon>Eukaryota</taxon>
        <taxon>Metazoa</taxon>
        <taxon>Chordata</taxon>
        <taxon>Craniata</taxon>
        <taxon>Vertebrata</taxon>
        <taxon>Euteleostomi</taxon>
        <taxon>Actinopterygii</taxon>
        <taxon>Neopterygii</taxon>
        <taxon>Teleostei</taxon>
        <taxon>Ostariophysi</taxon>
        <taxon>Cypriniformes</taxon>
        <taxon>Cyprinidae</taxon>
        <taxon>Labeoninae</taxon>
        <taxon>Labeonini</taxon>
        <taxon>Cirrhinus</taxon>
    </lineage>
</organism>
<proteinExistence type="predicted"/>
<accession>A0ABD0P197</accession>
<gene>
    <name evidence="1" type="ORF">M9458_036115</name>
</gene>
<sequence>IVRHDRTMEQIVFPVPNICEYLTEESKVRVFTTTERDDQGSKVNDFFQQFDDLYNEM</sequence>
<dbReference type="Proteomes" id="UP001529510">
    <property type="component" value="Unassembled WGS sequence"/>
</dbReference>
<feature type="non-terminal residue" evidence="1">
    <location>
        <position position="1"/>
    </location>
</feature>
<evidence type="ECO:0000313" key="1">
    <source>
        <dbReference type="EMBL" id="KAL0167893.1"/>
    </source>
</evidence>
<dbReference type="PANTHER" id="PTHR45816">
    <property type="entry name" value="MIR DOMAIN-CONTAINING PROTEIN"/>
    <property type="match status" value="1"/>
</dbReference>
<protein>
    <submittedName>
        <fullName evidence="1">Uncharacterized protein</fullName>
    </submittedName>
</protein>
<dbReference type="AlphaFoldDB" id="A0ABD0P197"/>
<dbReference type="InterPro" id="IPR015925">
    <property type="entry name" value="Ryanodine_IP3_receptor"/>
</dbReference>
<name>A0ABD0P197_CIRMR</name>
<evidence type="ECO:0000313" key="2">
    <source>
        <dbReference type="Proteomes" id="UP001529510"/>
    </source>
</evidence>